<dbReference type="EMBL" id="MU857009">
    <property type="protein sequence ID" value="KAK4151584.1"/>
    <property type="molecule type" value="Genomic_DNA"/>
</dbReference>
<gene>
    <name evidence="4" type="ORF">C8A00DRAFT_35782</name>
</gene>
<dbReference type="InterPro" id="IPR027417">
    <property type="entry name" value="P-loop_NTPase"/>
</dbReference>
<dbReference type="PANTHER" id="PTHR10039">
    <property type="entry name" value="AMELOGENIN"/>
    <property type="match status" value="1"/>
</dbReference>
<sequence length="998" mass="111962">MDAAANGKPIPLDDDGDLVVVVRGIDRSRSRSFLVSSRMLRLASRVFATMLGPRYQEGRQLQEAREKSAADQQPTITLEEDDLDAMDFIFSNIHFKSGRIVKKFTASAIAHIAIQSDKYDCNAALVPWIRLWCDPDQFPVSFTNPVRDMGYGLLAAYLFQSPKFDMMSAKFVEKLPSDFAASWKAYKFLSQLPKIVRDKLACEIRHTQNAIRLMVLSKLTDLYLGEFSPEFSDFDTDTEYAYSSTSQSFLTVVAPNSLFLSPTSRNNRITWTNFNLHDLPSTINQPLESCIARHVLAMEPVSALGVAAAAVQFVDFATRPLTDTIEIYKSASGQTERVLVLKGVTRDLCSLTNRVEEKALELQQSPQPESPDAIFLLACRRCKGISEELAGILQTLSARQSTASNAATGLSSLGAAIKGVTSESKIKDLTEKLQAVQQQIQTAALVSLWGKADRHEKVVVQASRQQSGRALARLSIIGSLGFNSIQDREDAIPKAYTDTFEWLFKAKLDADPSSPWCNLAAWLEKDNREIYWIAGKPGAGKSTLMKFLTSHHLLRDHLAVWSTSNELLVASFYFWNAGTDLQKSQEGLLRALLIEYLRQRPDLVPRVCQKRWSYLQILGLAAERDFPDWEWDELVECLTALASEAGNEYRLALFIDGLDEFDGDHAKLVDVIRDLSQWKGVKICVSSRPWTVFHDAFHQSPSLLVQDLTRNDIVRYVRGYFEGLPAFKELQSAEPAEAARLLQDIASRADGVFLWLADLHTTLLQLPRDVENLFDAIRGQISVNHAAQSAQYFLLLLESLLRPCSITPSAVTFFLADEDEESPFHRELPKEFEAKRSWMVATMRRRLHSRTMGLLEINPRGSVGFLHRTVLEWVTRSQSLADIKRDAPNGFDPNMALFKARTTELINLEPKPTTTDGIPQQQTGGSIFWELFAICHRHAALASHKMGDSARLVQTLDQVEDYTRRIVHLEQLRSTNIKCSASSTTTPVSMKRTPTPSA</sequence>
<dbReference type="Gene3D" id="3.40.50.300">
    <property type="entry name" value="P-loop containing nucleotide triphosphate hydrolases"/>
    <property type="match status" value="1"/>
</dbReference>
<dbReference type="Proteomes" id="UP001302745">
    <property type="component" value="Unassembled WGS sequence"/>
</dbReference>
<protein>
    <recommendedName>
        <fullName evidence="6">NACHT domain-containing protein</fullName>
    </recommendedName>
</protein>
<name>A0AAN6ZVG2_9PEZI</name>
<reference evidence="4" key="2">
    <citation type="submission" date="2023-05" db="EMBL/GenBank/DDBJ databases">
        <authorList>
            <consortium name="Lawrence Berkeley National Laboratory"/>
            <person name="Steindorff A."/>
            <person name="Hensen N."/>
            <person name="Bonometti L."/>
            <person name="Westerberg I."/>
            <person name="Brannstrom I.O."/>
            <person name="Guillou S."/>
            <person name="Cros-Aarteil S."/>
            <person name="Calhoun S."/>
            <person name="Haridas S."/>
            <person name="Kuo A."/>
            <person name="Mondo S."/>
            <person name="Pangilinan J."/>
            <person name="Riley R."/>
            <person name="Labutti K."/>
            <person name="Andreopoulos B."/>
            <person name="Lipzen A."/>
            <person name="Chen C."/>
            <person name="Yanf M."/>
            <person name="Daum C."/>
            <person name="Ng V."/>
            <person name="Clum A."/>
            <person name="Ohm R."/>
            <person name="Martin F."/>
            <person name="Silar P."/>
            <person name="Natvig D."/>
            <person name="Lalanne C."/>
            <person name="Gautier V."/>
            <person name="Ament-Velasquez S.L."/>
            <person name="Kruys A."/>
            <person name="Hutchinson M.I."/>
            <person name="Powell A.J."/>
            <person name="Barry K."/>
            <person name="Miller A.N."/>
            <person name="Grigoriev I.V."/>
            <person name="Debuchy R."/>
            <person name="Gladieux P."/>
            <person name="Thoren M.H."/>
            <person name="Johannesson H."/>
        </authorList>
    </citation>
    <scope>NUCLEOTIDE SEQUENCE</scope>
    <source>
        <strain evidence="4">CBS 538.74</strain>
    </source>
</reference>
<dbReference type="InterPro" id="IPR056693">
    <property type="entry name" value="DUF7791"/>
</dbReference>
<organism evidence="4 5">
    <name type="scientific">Chaetomidium leptoderma</name>
    <dbReference type="NCBI Taxonomy" id="669021"/>
    <lineage>
        <taxon>Eukaryota</taxon>
        <taxon>Fungi</taxon>
        <taxon>Dikarya</taxon>
        <taxon>Ascomycota</taxon>
        <taxon>Pezizomycotina</taxon>
        <taxon>Sordariomycetes</taxon>
        <taxon>Sordariomycetidae</taxon>
        <taxon>Sordariales</taxon>
        <taxon>Chaetomiaceae</taxon>
        <taxon>Chaetomidium</taxon>
    </lineage>
</organism>
<evidence type="ECO:0000259" key="2">
    <source>
        <dbReference type="Pfam" id="PF24883"/>
    </source>
</evidence>
<dbReference type="Pfam" id="PF25053">
    <property type="entry name" value="DUF7791"/>
    <property type="match status" value="1"/>
</dbReference>
<proteinExistence type="predicted"/>
<evidence type="ECO:0000256" key="1">
    <source>
        <dbReference type="ARBA" id="ARBA00022737"/>
    </source>
</evidence>
<accession>A0AAN6ZVG2</accession>
<evidence type="ECO:0000313" key="4">
    <source>
        <dbReference type="EMBL" id="KAK4151584.1"/>
    </source>
</evidence>
<feature type="domain" description="DUF7791" evidence="3">
    <location>
        <begin position="787"/>
        <end position="909"/>
    </location>
</feature>
<feature type="domain" description="Nephrocystin 3-like N-terminal" evidence="2">
    <location>
        <begin position="520"/>
        <end position="688"/>
    </location>
</feature>
<dbReference type="Pfam" id="PF24883">
    <property type="entry name" value="NPHP3_N"/>
    <property type="match status" value="1"/>
</dbReference>
<dbReference type="InterPro" id="IPR056884">
    <property type="entry name" value="NPHP3-like_N"/>
</dbReference>
<evidence type="ECO:0000259" key="3">
    <source>
        <dbReference type="Pfam" id="PF25053"/>
    </source>
</evidence>
<keyword evidence="5" id="KW-1185">Reference proteome</keyword>
<reference evidence="4" key="1">
    <citation type="journal article" date="2023" name="Mol. Phylogenet. Evol.">
        <title>Genome-scale phylogeny and comparative genomics of the fungal order Sordariales.</title>
        <authorList>
            <person name="Hensen N."/>
            <person name="Bonometti L."/>
            <person name="Westerberg I."/>
            <person name="Brannstrom I.O."/>
            <person name="Guillou S."/>
            <person name="Cros-Aarteil S."/>
            <person name="Calhoun S."/>
            <person name="Haridas S."/>
            <person name="Kuo A."/>
            <person name="Mondo S."/>
            <person name="Pangilinan J."/>
            <person name="Riley R."/>
            <person name="LaButti K."/>
            <person name="Andreopoulos B."/>
            <person name="Lipzen A."/>
            <person name="Chen C."/>
            <person name="Yan M."/>
            <person name="Daum C."/>
            <person name="Ng V."/>
            <person name="Clum A."/>
            <person name="Steindorff A."/>
            <person name="Ohm R.A."/>
            <person name="Martin F."/>
            <person name="Silar P."/>
            <person name="Natvig D.O."/>
            <person name="Lalanne C."/>
            <person name="Gautier V."/>
            <person name="Ament-Velasquez S.L."/>
            <person name="Kruys A."/>
            <person name="Hutchinson M.I."/>
            <person name="Powell A.J."/>
            <person name="Barry K."/>
            <person name="Miller A.N."/>
            <person name="Grigoriev I.V."/>
            <person name="Debuchy R."/>
            <person name="Gladieux P."/>
            <person name="Hiltunen Thoren M."/>
            <person name="Johannesson H."/>
        </authorList>
    </citation>
    <scope>NUCLEOTIDE SEQUENCE</scope>
    <source>
        <strain evidence="4">CBS 538.74</strain>
    </source>
</reference>
<dbReference type="PANTHER" id="PTHR10039:SF5">
    <property type="entry name" value="NACHT DOMAIN-CONTAINING PROTEIN"/>
    <property type="match status" value="1"/>
</dbReference>
<comment type="caution">
    <text evidence="4">The sequence shown here is derived from an EMBL/GenBank/DDBJ whole genome shotgun (WGS) entry which is preliminary data.</text>
</comment>
<dbReference type="SUPFAM" id="SSF52540">
    <property type="entry name" value="P-loop containing nucleoside triphosphate hydrolases"/>
    <property type="match status" value="1"/>
</dbReference>
<dbReference type="AlphaFoldDB" id="A0AAN6ZVG2"/>
<evidence type="ECO:0000313" key="5">
    <source>
        <dbReference type="Proteomes" id="UP001302745"/>
    </source>
</evidence>
<keyword evidence="1" id="KW-0677">Repeat</keyword>
<evidence type="ECO:0008006" key="6">
    <source>
        <dbReference type="Google" id="ProtNLM"/>
    </source>
</evidence>